<feature type="domain" description="DUF6701" evidence="3">
    <location>
        <begin position="902"/>
        <end position="1548"/>
    </location>
</feature>
<dbReference type="InterPro" id="IPR019019">
    <property type="entry name" value="H-type_lectin_domain"/>
</dbReference>
<accession>A0ABS8WFC2</accession>
<dbReference type="Pfam" id="PF20419">
    <property type="entry name" value="DUF6701"/>
    <property type="match status" value="1"/>
</dbReference>
<dbReference type="InterPro" id="IPR037221">
    <property type="entry name" value="H-type_lectin_dom_sf"/>
</dbReference>
<keyword evidence="1" id="KW-0732">Signal</keyword>
<dbReference type="InterPro" id="IPR046524">
    <property type="entry name" value="DUF6701"/>
</dbReference>
<sequence>MRSWLRCLVYFSFLLIQSQVWADTTLYGGMTVGDGNDAIAPNVAVSQSNGGISPTYQAHYPIHFKITAASPISQVKLLNASATIEPAVLVIWDASGNQLYRGIANLGNHTFNISGLILAPGDYQLFAWGQCLQGQGREFSNNCNDWDELSYRNIELVGALSDDIALIQRQHIGPTNNNDGYTGNSLFPNAGSANPLDVSFALTTVSNFTSITLYNLRNPDNTQAELLLIEPNGTSHQIGYISGSGDVVATNPVLSSLDFAPGQYVLRINALNGFDISWDDIVIDFTSRISTLPLCEDVFNGAVNATSSDVLYIPPNNGADGDFDRLTSAADETLAARDYFYGRGFVQFANDSYQLANNSATTRMLFTSNFSTFASNGTIVLNNSNLAENLLIATKANVEIGADTTVNGFIFAEGTISIAPGAVVNGAIAAAGQISNNGTVNYRPDAIANTDFNGMCRNAPPAVQQEIQYGQVALGSVTFDVPFSAKPLVFVMPNLDTSDPDNDGPATLQVTNVTATGFTVAQVSPPTRHGGVAKPMSRVDYVAVLPGVTLLPDGNQILAGIEQVNAVQRGQQGGSWKTIDLSVGAFMQAPAVLLQRHSFNNNCWLTATGQVPSINALSAFDVALEASGVFDASGGGTCVPAGVPLSSLQAEEVQWLAGTGVGSFIQNGDEVRYEFGFADNHNSGSNGLDLSDQCVNLNNLQQDYFTPPLLIANKRTRNGGNGGWARRCEISRLQFGMAVDADLYTDIERKHQQESFSYFAITNNGPALTESLEMITEVDALTCEAHSIKVRALKDGRLNTLYTGLVQLSTSSNLGRWQLVDGAGTLLPNPTLDNGLASYQFVTGDSGEVELSLFHQQGGSVTVTAENISNGTLASANVDFRPYGYQIDAVDRSGPGAGQYHYSNKPFQVTLTAVGKDPNTGSCGVIAEYTGDQQVKLWSSYDAPAQVAGTSVEINRQTIAKDALNAVEQTINFTSGVSAPITVNYPDAGRILLSARDDVGLGAPTIGVDDEIIQGGQLFTFSPRLLRVKTDSVIGYLRDGSNETSVANGVATDDGFIRAALPPDGIDFTTQRSYDTFELKVDALIDCSDDPNNHCATQPIARSFYHELQLSHDVILPTSPLLGDVTLSGRNISSERYPMQPAELGSAHIQHLAWSEVGNLSLQVDARDYLNDSLAQLATPITAATQQIGRFFPAFLLADSMLALPACQAGGFSYLDQQAIALSLTLSAYNQGVSPNVVSNYDTAKGYPTASDTNQNWDWSVANNASVLVQADSSSRLMINSHPFEWLSGQFRLSAEPIGLAKLNPHGVDGPFVSEAPFSQAALQLAVMGKDGEQLQQDANTLCNNGGAAGVCELGNLGSIYYGRLAAQSRHGSELADLRVPLVLERYNGSQFEPNTLDSCTALTYQPAASIPVAEFNWAVDSNDDGSLNQGGNETPIPIANKSSAIKMLNAQGVNGEMNMLFGAPLARGQFSYAIDLNPASGNTLCWLRFDWSGSGEITNSCGTGNSNSCSDEMISGVTSARSNDCARGEVTFGLYRGNDRIIYRLEVNN</sequence>
<comment type="caution">
    <text evidence="4">The sequence shown here is derived from an EMBL/GenBank/DDBJ whole genome shotgun (WGS) entry which is preliminary data.</text>
</comment>
<evidence type="ECO:0000256" key="1">
    <source>
        <dbReference type="SAM" id="SignalP"/>
    </source>
</evidence>
<dbReference type="Pfam" id="PF09458">
    <property type="entry name" value="H_lectin"/>
    <property type="match status" value="1"/>
</dbReference>
<dbReference type="EMBL" id="JAIMJA010000015">
    <property type="protein sequence ID" value="MCE2596045.1"/>
    <property type="molecule type" value="Genomic_DNA"/>
</dbReference>
<keyword evidence="5" id="KW-1185">Reference proteome</keyword>
<protein>
    <submittedName>
        <fullName evidence="4">H-type lectin domain-containing protein</fullName>
    </submittedName>
</protein>
<evidence type="ECO:0000313" key="4">
    <source>
        <dbReference type="EMBL" id="MCE2596045.1"/>
    </source>
</evidence>
<feature type="chain" id="PRO_5046661935" evidence="1">
    <location>
        <begin position="23"/>
        <end position="1550"/>
    </location>
</feature>
<dbReference type="Proteomes" id="UP001201273">
    <property type="component" value="Unassembled WGS sequence"/>
</dbReference>
<name>A0ABS8WFC2_9GAMM</name>
<dbReference type="RefSeq" id="WP_233053706.1">
    <property type="nucleotide sequence ID" value="NZ_JAIMJA010000015.1"/>
</dbReference>
<evidence type="ECO:0000313" key="5">
    <source>
        <dbReference type="Proteomes" id="UP001201273"/>
    </source>
</evidence>
<feature type="domain" description="H-type lectin" evidence="2">
    <location>
        <begin position="476"/>
        <end position="521"/>
    </location>
</feature>
<reference evidence="4 5" key="1">
    <citation type="journal article" date="2022" name="Environ. Microbiol. Rep.">
        <title>Eco-phylogenetic analyses reveal divergent evolution of vitamin B12 metabolism in the marine bacterial family 'Psychromonadaceae'.</title>
        <authorList>
            <person name="Jin X."/>
            <person name="Yang Y."/>
            <person name="Cao H."/>
            <person name="Gao B."/>
            <person name="Zhao Z."/>
        </authorList>
    </citation>
    <scope>NUCLEOTIDE SEQUENCE [LARGE SCALE GENOMIC DNA]</scope>
    <source>
        <strain evidence="4 5">MKS20</strain>
    </source>
</reference>
<dbReference type="Gene3D" id="2.60.40.2080">
    <property type="match status" value="1"/>
</dbReference>
<gene>
    <name evidence="4" type="ORF">K6Y31_14625</name>
</gene>
<evidence type="ECO:0000259" key="2">
    <source>
        <dbReference type="Pfam" id="PF09458"/>
    </source>
</evidence>
<feature type="signal peptide" evidence="1">
    <location>
        <begin position="1"/>
        <end position="22"/>
    </location>
</feature>
<dbReference type="SUPFAM" id="SSF141086">
    <property type="entry name" value="Agglutinin HPA-like"/>
    <property type="match status" value="1"/>
</dbReference>
<organism evidence="4 5">
    <name type="scientific">Motilimonas cestriensis</name>
    <dbReference type="NCBI Taxonomy" id="2742685"/>
    <lineage>
        <taxon>Bacteria</taxon>
        <taxon>Pseudomonadati</taxon>
        <taxon>Pseudomonadota</taxon>
        <taxon>Gammaproteobacteria</taxon>
        <taxon>Alteromonadales</taxon>
        <taxon>Alteromonadales genera incertae sedis</taxon>
        <taxon>Motilimonas</taxon>
    </lineage>
</organism>
<evidence type="ECO:0000259" key="3">
    <source>
        <dbReference type="Pfam" id="PF20419"/>
    </source>
</evidence>
<proteinExistence type="predicted"/>